<gene>
    <name evidence="2" type="ORF">BJ508DRAFT_350151</name>
</gene>
<keyword evidence="3" id="KW-1185">Reference proteome</keyword>
<dbReference type="Proteomes" id="UP000275078">
    <property type="component" value="Unassembled WGS sequence"/>
</dbReference>
<feature type="compositionally biased region" description="Polar residues" evidence="1">
    <location>
        <begin position="88"/>
        <end position="108"/>
    </location>
</feature>
<reference evidence="2 3" key="1">
    <citation type="journal article" date="2018" name="Nat. Ecol. Evol.">
        <title>Pezizomycetes genomes reveal the molecular basis of ectomycorrhizal truffle lifestyle.</title>
        <authorList>
            <person name="Murat C."/>
            <person name="Payen T."/>
            <person name="Noel B."/>
            <person name="Kuo A."/>
            <person name="Morin E."/>
            <person name="Chen J."/>
            <person name="Kohler A."/>
            <person name="Krizsan K."/>
            <person name="Balestrini R."/>
            <person name="Da Silva C."/>
            <person name="Montanini B."/>
            <person name="Hainaut M."/>
            <person name="Levati E."/>
            <person name="Barry K.W."/>
            <person name="Belfiori B."/>
            <person name="Cichocki N."/>
            <person name="Clum A."/>
            <person name="Dockter R.B."/>
            <person name="Fauchery L."/>
            <person name="Guy J."/>
            <person name="Iotti M."/>
            <person name="Le Tacon F."/>
            <person name="Lindquist E.A."/>
            <person name="Lipzen A."/>
            <person name="Malagnac F."/>
            <person name="Mello A."/>
            <person name="Molinier V."/>
            <person name="Miyauchi S."/>
            <person name="Poulain J."/>
            <person name="Riccioni C."/>
            <person name="Rubini A."/>
            <person name="Sitrit Y."/>
            <person name="Splivallo R."/>
            <person name="Traeger S."/>
            <person name="Wang M."/>
            <person name="Zifcakova L."/>
            <person name="Wipf D."/>
            <person name="Zambonelli A."/>
            <person name="Paolocci F."/>
            <person name="Nowrousian M."/>
            <person name="Ottonello S."/>
            <person name="Baldrian P."/>
            <person name="Spatafora J.W."/>
            <person name="Henrissat B."/>
            <person name="Nagy L.G."/>
            <person name="Aury J.M."/>
            <person name="Wincker P."/>
            <person name="Grigoriev I.V."/>
            <person name="Bonfante P."/>
            <person name="Martin F.M."/>
        </authorList>
    </citation>
    <scope>NUCLEOTIDE SEQUENCE [LARGE SCALE GENOMIC DNA]</scope>
    <source>
        <strain evidence="2 3">RN42</strain>
    </source>
</reference>
<accession>A0A3N4I0G1</accession>
<organism evidence="2 3">
    <name type="scientific">Ascobolus immersus RN42</name>
    <dbReference type="NCBI Taxonomy" id="1160509"/>
    <lineage>
        <taxon>Eukaryota</taxon>
        <taxon>Fungi</taxon>
        <taxon>Dikarya</taxon>
        <taxon>Ascomycota</taxon>
        <taxon>Pezizomycotina</taxon>
        <taxon>Pezizomycetes</taxon>
        <taxon>Pezizales</taxon>
        <taxon>Ascobolaceae</taxon>
        <taxon>Ascobolus</taxon>
    </lineage>
</organism>
<evidence type="ECO:0000256" key="1">
    <source>
        <dbReference type="SAM" id="MobiDB-lite"/>
    </source>
</evidence>
<proteinExistence type="predicted"/>
<evidence type="ECO:0000313" key="3">
    <source>
        <dbReference type="Proteomes" id="UP000275078"/>
    </source>
</evidence>
<sequence length="218" mass="24198">MPQPQRVYSGQTARDNGTQINGVNFLDVISNINVIGTSAVIHIHRDRDESRFPSVKLFRKNSKCKRCGAQLDSQASEAAKVLSDNFVDSTVDGHSTTTGASRENNRPSSPDYIIEVDETYNFVEPPTKPTHTPLRKYPDIDTPIEVDPEALFTTTTFRNSAKSSLNWIHRKARSPISNLRRRMLAGVLTRLPGAAPKSLKGSGTSNAESESHEMHMMF</sequence>
<dbReference type="AlphaFoldDB" id="A0A3N4I0G1"/>
<name>A0A3N4I0G1_ASCIM</name>
<feature type="region of interest" description="Disordered" evidence="1">
    <location>
        <begin position="88"/>
        <end position="110"/>
    </location>
</feature>
<feature type="region of interest" description="Disordered" evidence="1">
    <location>
        <begin position="193"/>
        <end position="218"/>
    </location>
</feature>
<dbReference type="EMBL" id="ML119722">
    <property type="protein sequence ID" value="RPA77681.1"/>
    <property type="molecule type" value="Genomic_DNA"/>
</dbReference>
<evidence type="ECO:0000313" key="2">
    <source>
        <dbReference type="EMBL" id="RPA77681.1"/>
    </source>
</evidence>
<feature type="compositionally biased region" description="Basic and acidic residues" evidence="1">
    <location>
        <begin position="209"/>
        <end position="218"/>
    </location>
</feature>
<protein>
    <submittedName>
        <fullName evidence="2">Uncharacterized protein</fullName>
    </submittedName>
</protein>